<dbReference type="Proteomes" id="UP000886611">
    <property type="component" value="Unassembled WGS sequence"/>
</dbReference>
<evidence type="ECO:0000313" key="3">
    <source>
        <dbReference type="Proteomes" id="UP000886611"/>
    </source>
</evidence>
<protein>
    <submittedName>
        <fullName evidence="2">PL8L1 protein</fullName>
    </submittedName>
</protein>
<sequence length="307" mass="33887">MPLNEPPATLPGVVEVAHEHLEALQVPLEFLPLHQEVLALGSTRRPLAVAMGPYRIELPSLAPVTPLATMAAVFSWPGGGCCATWCLPCFMCKTANDSGQCVCLPLLDPTLTGYFLGFTPLTIPPISLAMRASLRERYGIQLISFCPRESEAVLRPVQSWFLLFAHSVLPGYQNCIGLSEFENLMLPISCCATWCLPCFMCKTANDFGQCVCLPLLDPTLTGYFFGFTPLTIPPISLAMRASLRERYGIQGTICDDCCTVFCCFSCNWCQMARELKKRKQPLTIVNAHTTTFNTVQPSQQPAYNPKY</sequence>
<comment type="caution">
    <text evidence="2">The sequence shown here is derived from an EMBL/GenBank/DDBJ whole genome shotgun (WGS) entry which is preliminary data.</text>
</comment>
<dbReference type="PANTHER" id="PTHR15907">
    <property type="entry name" value="DUF614 FAMILY PROTEIN-RELATED"/>
    <property type="match status" value="1"/>
</dbReference>
<dbReference type="InterPro" id="IPR006461">
    <property type="entry name" value="PLAC_motif_containing"/>
</dbReference>
<evidence type="ECO:0000256" key="1">
    <source>
        <dbReference type="ARBA" id="ARBA00009024"/>
    </source>
</evidence>
<name>A0A8X7XIF4_POLSE</name>
<proteinExistence type="inferred from homology"/>
<accession>A0A8X7XIF4</accession>
<dbReference type="Pfam" id="PF04749">
    <property type="entry name" value="PLAC8"/>
    <property type="match status" value="1"/>
</dbReference>
<gene>
    <name evidence="2" type="primary">Plac8l1</name>
    <name evidence="2" type="ORF">GTO96_0014407</name>
</gene>
<dbReference type="EMBL" id="JAATIS010000485">
    <property type="protein sequence ID" value="KAG2468517.1"/>
    <property type="molecule type" value="Genomic_DNA"/>
</dbReference>
<feature type="non-terminal residue" evidence="2">
    <location>
        <position position="1"/>
    </location>
</feature>
<reference evidence="2 3" key="1">
    <citation type="journal article" date="2021" name="Cell">
        <title>Tracing the genetic footprints of vertebrate landing in non-teleost ray-finned fishes.</title>
        <authorList>
            <person name="Bi X."/>
            <person name="Wang K."/>
            <person name="Yang L."/>
            <person name="Pan H."/>
            <person name="Jiang H."/>
            <person name="Wei Q."/>
            <person name="Fang M."/>
            <person name="Yu H."/>
            <person name="Zhu C."/>
            <person name="Cai Y."/>
            <person name="He Y."/>
            <person name="Gan X."/>
            <person name="Zeng H."/>
            <person name="Yu D."/>
            <person name="Zhu Y."/>
            <person name="Jiang H."/>
            <person name="Qiu Q."/>
            <person name="Yang H."/>
            <person name="Zhang Y.E."/>
            <person name="Wang W."/>
            <person name="Zhu M."/>
            <person name="He S."/>
            <person name="Zhang G."/>
        </authorList>
    </citation>
    <scope>NUCLEOTIDE SEQUENCE [LARGE SCALE GENOMIC DNA]</scope>
    <source>
        <strain evidence="2">Bchr_013</strain>
    </source>
</reference>
<dbReference type="AlphaFoldDB" id="A0A8X7XIF4"/>
<keyword evidence="3" id="KW-1185">Reference proteome</keyword>
<evidence type="ECO:0000313" key="2">
    <source>
        <dbReference type="EMBL" id="KAG2468517.1"/>
    </source>
</evidence>
<dbReference type="NCBIfam" id="TIGR01571">
    <property type="entry name" value="A_thal_Cys_rich"/>
    <property type="match status" value="1"/>
</dbReference>
<organism evidence="2 3">
    <name type="scientific">Polypterus senegalus</name>
    <name type="common">Senegal bichir</name>
    <dbReference type="NCBI Taxonomy" id="55291"/>
    <lineage>
        <taxon>Eukaryota</taxon>
        <taxon>Metazoa</taxon>
        <taxon>Chordata</taxon>
        <taxon>Craniata</taxon>
        <taxon>Vertebrata</taxon>
        <taxon>Euteleostomi</taxon>
        <taxon>Actinopterygii</taxon>
        <taxon>Polypteriformes</taxon>
        <taxon>Polypteridae</taxon>
        <taxon>Polypterus</taxon>
    </lineage>
</organism>
<comment type="similarity">
    <text evidence="1">Belongs to the cornifelin family.</text>
</comment>
<feature type="non-terminal residue" evidence="2">
    <location>
        <position position="307"/>
    </location>
</feature>